<accession>A0A8S3SJ66</accession>
<comment type="caution">
    <text evidence="1">The sequence shown here is derived from an EMBL/GenBank/DDBJ whole genome shotgun (WGS) entry which is preliminary data.</text>
</comment>
<name>A0A8S3SJ66_MYTED</name>
<dbReference type="OrthoDB" id="10062343at2759"/>
<evidence type="ECO:0000313" key="1">
    <source>
        <dbReference type="EMBL" id="CAG2220251.1"/>
    </source>
</evidence>
<keyword evidence="2" id="KW-1185">Reference proteome</keyword>
<sequence>MIPKNFKCLDLACGRVCICTRDYIMEQRVNALNKKIKFVEHDEVLPKSSQELSDISLCKYSEYPARECIDRTCNLCGTQNIKDYRMPLFTAFTDSNTNDLLKFHQWETRKETYTNRDGHSKKTTRWMQVEKKTTTQDVITDIAEAMESYTGHIFRANFQNKVQASLIKSLPLDHCLVVMDYSENMTLQPQDEIESAHFPQKQVTVFPIYIVRHASESTEENPVIQKEFLVILSDHLVHNASAVFVFTNQLLIHLRNSPGPSVKVIHRFSDNCATQFEYKDAFSHLFSSSRKV</sequence>
<dbReference type="EMBL" id="CAJPWZ010001656">
    <property type="protein sequence ID" value="CAG2220251.1"/>
    <property type="molecule type" value="Genomic_DNA"/>
</dbReference>
<evidence type="ECO:0000313" key="2">
    <source>
        <dbReference type="Proteomes" id="UP000683360"/>
    </source>
</evidence>
<proteinExistence type="predicted"/>
<organism evidence="1 2">
    <name type="scientific">Mytilus edulis</name>
    <name type="common">Blue mussel</name>
    <dbReference type="NCBI Taxonomy" id="6550"/>
    <lineage>
        <taxon>Eukaryota</taxon>
        <taxon>Metazoa</taxon>
        <taxon>Spiralia</taxon>
        <taxon>Lophotrochozoa</taxon>
        <taxon>Mollusca</taxon>
        <taxon>Bivalvia</taxon>
        <taxon>Autobranchia</taxon>
        <taxon>Pteriomorphia</taxon>
        <taxon>Mytilida</taxon>
        <taxon>Mytiloidea</taxon>
        <taxon>Mytilidae</taxon>
        <taxon>Mytilinae</taxon>
        <taxon>Mytilus</taxon>
    </lineage>
</organism>
<dbReference type="PANTHER" id="PTHR46601:SF1">
    <property type="entry name" value="ADF-H DOMAIN-CONTAINING PROTEIN"/>
    <property type="match status" value="1"/>
</dbReference>
<reference evidence="1" key="1">
    <citation type="submission" date="2021-03" db="EMBL/GenBank/DDBJ databases">
        <authorList>
            <person name="Bekaert M."/>
        </authorList>
    </citation>
    <scope>NUCLEOTIDE SEQUENCE</scope>
</reference>
<dbReference type="PANTHER" id="PTHR46601">
    <property type="entry name" value="ULP_PROTEASE DOMAIN-CONTAINING PROTEIN"/>
    <property type="match status" value="1"/>
</dbReference>
<protein>
    <submittedName>
        <fullName evidence="1">Uncharacterized protein</fullName>
    </submittedName>
</protein>
<dbReference type="AlphaFoldDB" id="A0A8S3SJ66"/>
<dbReference type="Proteomes" id="UP000683360">
    <property type="component" value="Unassembled WGS sequence"/>
</dbReference>
<gene>
    <name evidence="1" type="ORF">MEDL_33744</name>
</gene>